<dbReference type="PANTHER" id="PTHR36842">
    <property type="entry name" value="PROTEIN TOLB HOMOLOG"/>
    <property type="match status" value="1"/>
</dbReference>
<name>A0ABY5DM43_9ACTN</name>
<proteinExistence type="predicted"/>
<accession>A0ABY5DM43</accession>
<dbReference type="Proteomes" id="UP001056035">
    <property type="component" value="Chromosome"/>
</dbReference>
<dbReference type="SUPFAM" id="SSF82171">
    <property type="entry name" value="DPP6 N-terminal domain-like"/>
    <property type="match status" value="1"/>
</dbReference>
<evidence type="ECO:0000313" key="4">
    <source>
        <dbReference type="Proteomes" id="UP001056035"/>
    </source>
</evidence>
<dbReference type="Gene3D" id="2.120.10.30">
    <property type="entry name" value="TolB, C-terminal domain"/>
    <property type="match status" value="1"/>
</dbReference>
<sequence>MQPHTKLATTALLAVALLTAPAAAATVPHRTVTLSTSIFGAPLTQPVLDAVLSGNGAAIAYTTAAPDAALGDLDGAIPDVFRQDTNGTGRSIVSEAFDGTGANGASLSPSISGNGLTIAFTSLASNLVLGDTDGQPDVFVRTRGGATQLVSVAVDGGPANGPSFEPDVSADGRFVAFTSLASNLVAGDTNGVADVFVRDLALRTTRRVSVSSTGEQGTRPSSGPAIDADGGSVAFQSSARNLVPDDTNHAADVFVHDAGGVTERVSVATSGKQQDRAIAAPFRSAPDISGDGRYVVFDTDARSLSAQDTNERTDVYLRDRRRKRTTLVSASSLNVQGNNDSITPRITPNGRFVTFQSFASNLVPQDGPREDLFVRDVRAGTTSLINATDSGARRRSEPVKQLLQTAQLSDDARTAIFISAAPNIVSPLPAPPSRELYLRRLQPPTVKSVGKATRSGGRLRLRVSADDPLATRFLCRVDDAVPFACGPRVAVRRTAGRNLRIRAGGPGMLWSRAITVPLG</sequence>
<feature type="chain" id="PRO_5046132627" description="WD40 repeat protein" evidence="2">
    <location>
        <begin position="25"/>
        <end position="519"/>
    </location>
</feature>
<dbReference type="EMBL" id="CP098502">
    <property type="protein sequence ID" value="UTI62621.1"/>
    <property type="molecule type" value="Genomic_DNA"/>
</dbReference>
<feature type="compositionally biased region" description="Polar residues" evidence="1">
    <location>
        <begin position="207"/>
        <end position="221"/>
    </location>
</feature>
<feature type="signal peptide" evidence="2">
    <location>
        <begin position="1"/>
        <end position="24"/>
    </location>
</feature>
<keyword evidence="4" id="KW-1185">Reference proteome</keyword>
<evidence type="ECO:0000313" key="3">
    <source>
        <dbReference type="EMBL" id="UTI62621.1"/>
    </source>
</evidence>
<organism evidence="3 4">
    <name type="scientific">Paraconexibacter antarcticus</name>
    <dbReference type="NCBI Taxonomy" id="2949664"/>
    <lineage>
        <taxon>Bacteria</taxon>
        <taxon>Bacillati</taxon>
        <taxon>Actinomycetota</taxon>
        <taxon>Thermoleophilia</taxon>
        <taxon>Solirubrobacterales</taxon>
        <taxon>Paraconexibacteraceae</taxon>
        <taxon>Paraconexibacter</taxon>
    </lineage>
</organism>
<feature type="region of interest" description="Disordered" evidence="1">
    <location>
        <begin position="207"/>
        <end position="231"/>
    </location>
</feature>
<protein>
    <recommendedName>
        <fullName evidence="5">WD40 repeat protein</fullName>
    </recommendedName>
</protein>
<keyword evidence="2" id="KW-0732">Signal</keyword>
<gene>
    <name evidence="3" type="ORF">NBH00_14770</name>
</gene>
<reference evidence="3 4" key="1">
    <citation type="submission" date="2022-06" db="EMBL/GenBank/DDBJ databases">
        <title>Paraconexibacter antarcticus.</title>
        <authorList>
            <person name="Kim C.S."/>
        </authorList>
    </citation>
    <scope>NUCLEOTIDE SEQUENCE [LARGE SCALE GENOMIC DNA]</scope>
    <source>
        <strain evidence="3 4">02-257</strain>
    </source>
</reference>
<evidence type="ECO:0008006" key="5">
    <source>
        <dbReference type="Google" id="ProtNLM"/>
    </source>
</evidence>
<dbReference type="InterPro" id="IPR011042">
    <property type="entry name" value="6-blade_b-propeller_TolB-like"/>
</dbReference>
<dbReference type="RefSeq" id="WP_254569358.1">
    <property type="nucleotide sequence ID" value="NZ_CP098502.1"/>
</dbReference>
<evidence type="ECO:0000256" key="2">
    <source>
        <dbReference type="SAM" id="SignalP"/>
    </source>
</evidence>
<evidence type="ECO:0000256" key="1">
    <source>
        <dbReference type="SAM" id="MobiDB-lite"/>
    </source>
</evidence>